<accession>A0ABQ8UYR3</accession>
<evidence type="ECO:0000256" key="1">
    <source>
        <dbReference type="SAM" id="MobiDB-lite"/>
    </source>
</evidence>
<feature type="transmembrane region" description="Helical" evidence="2">
    <location>
        <begin position="258"/>
        <end position="280"/>
    </location>
</feature>
<evidence type="ECO:0000313" key="5">
    <source>
        <dbReference type="Proteomes" id="UP001150217"/>
    </source>
</evidence>
<keyword evidence="2" id="KW-0472">Membrane</keyword>
<keyword evidence="2" id="KW-1133">Transmembrane helix</keyword>
<proteinExistence type="predicted"/>
<feature type="non-terminal residue" evidence="4">
    <location>
        <position position="498"/>
    </location>
</feature>
<dbReference type="Proteomes" id="UP001150217">
    <property type="component" value="Unassembled WGS sequence"/>
</dbReference>
<organism evidence="4 5">
    <name type="scientific">Lentinula lateritia</name>
    <dbReference type="NCBI Taxonomy" id="40482"/>
    <lineage>
        <taxon>Eukaryota</taxon>
        <taxon>Fungi</taxon>
        <taxon>Dikarya</taxon>
        <taxon>Basidiomycota</taxon>
        <taxon>Agaricomycotina</taxon>
        <taxon>Agaricomycetes</taxon>
        <taxon>Agaricomycetidae</taxon>
        <taxon>Agaricales</taxon>
        <taxon>Marasmiineae</taxon>
        <taxon>Omphalotaceae</taxon>
        <taxon>Lentinula</taxon>
    </lineage>
</organism>
<evidence type="ECO:0000256" key="2">
    <source>
        <dbReference type="SAM" id="Phobius"/>
    </source>
</evidence>
<name>A0ABQ8UYR3_9AGAR</name>
<dbReference type="InterPro" id="IPR045338">
    <property type="entry name" value="DUF6535"/>
</dbReference>
<feature type="compositionally biased region" description="Polar residues" evidence="1">
    <location>
        <begin position="16"/>
        <end position="25"/>
    </location>
</feature>
<feature type="domain" description="DUF6535" evidence="3">
    <location>
        <begin position="75"/>
        <end position="252"/>
    </location>
</feature>
<comment type="caution">
    <text evidence="4">The sequence shown here is derived from an EMBL/GenBank/DDBJ whole genome shotgun (WGS) entry which is preliminary data.</text>
</comment>
<keyword evidence="2" id="KW-0812">Transmembrane</keyword>
<evidence type="ECO:0000259" key="3">
    <source>
        <dbReference type="Pfam" id="PF20153"/>
    </source>
</evidence>
<evidence type="ECO:0000313" key="4">
    <source>
        <dbReference type="EMBL" id="KAJ4466183.1"/>
    </source>
</evidence>
<feature type="transmembrane region" description="Helical" evidence="2">
    <location>
        <begin position="169"/>
        <end position="192"/>
    </location>
</feature>
<keyword evidence="5" id="KW-1185">Reference proteome</keyword>
<feature type="transmembrane region" description="Helical" evidence="2">
    <location>
        <begin position="99"/>
        <end position="121"/>
    </location>
</feature>
<reference evidence="4" key="1">
    <citation type="submission" date="2022-08" db="EMBL/GenBank/DDBJ databases">
        <title>A Global Phylogenomic Analysis of the Shiitake Genus Lentinula.</title>
        <authorList>
            <consortium name="DOE Joint Genome Institute"/>
            <person name="Sierra-Patev S."/>
            <person name="Min B."/>
            <person name="Naranjo-Ortiz M."/>
            <person name="Looney B."/>
            <person name="Konkel Z."/>
            <person name="Slot J.C."/>
            <person name="Sakamoto Y."/>
            <person name="Steenwyk J.L."/>
            <person name="Rokas A."/>
            <person name="Carro J."/>
            <person name="Camarero S."/>
            <person name="Ferreira P."/>
            <person name="Molpeceres G."/>
            <person name="Ruiz-Duenas F.J."/>
            <person name="Serrano A."/>
            <person name="Henrissat B."/>
            <person name="Drula E."/>
            <person name="Hughes K.W."/>
            <person name="Mata J.L."/>
            <person name="Ishikawa N.K."/>
            <person name="Vargas-Isla R."/>
            <person name="Ushijima S."/>
            <person name="Smith C.A."/>
            <person name="Ahrendt S."/>
            <person name="Andreopoulos W."/>
            <person name="He G."/>
            <person name="Labutti K."/>
            <person name="Lipzen A."/>
            <person name="Ng V."/>
            <person name="Riley R."/>
            <person name="Sandor L."/>
            <person name="Barry K."/>
            <person name="Martinez A.T."/>
            <person name="Xiao Y."/>
            <person name="Gibbons J.G."/>
            <person name="Terashima K."/>
            <person name="Grigoriev I.V."/>
            <person name="Hibbett D.S."/>
        </authorList>
    </citation>
    <scope>NUCLEOTIDE SEQUENCE</scope>
    <source>
        <strain evidence="4">RHP3577 ss4</strain>
    </source>
</reference>
<gene>
    <name evidence="4" type="ORF">C8R41DRAFT_803440</name>
</gene>
<feature type="region of interest" description="Disordered" evidence="1">
    <location>
        <begin position="1"/>
        <end position="31"/>
    </location>
</feature>
<sequence length="498" mass="56406">MSQANSTDQDNREQNVPHSQGTTGRNIKKPEFDQSMLGIHSNYSPNTGGRSFDYTEKYAEEPFGEELKDNSRVFKVYLDEAEIFDDDMIRGFRETIDSLLVFAALFSGVVTSFVIATISALQPDYSQITAVLLVEQVQILRAAGNATAINAIPKSTVDLQNVSVATDDLWINGLFLASLSLALATALLSVLVKQWLQAYSSILAGSAKQKALIRQFRYAGFEKWKVPEIVGILPLILHTSLALFLIGLSLYISELHSSLSWIVVTVTSLAFAFYVGSFLIPQVWLECPYRIPLLFVPAEYIIYPSKVLLWLFKWIIAKFQEGFRTGKEEESSFDDISTNSVQKNGFPLLLQASLRSTEHDHLGNNEAKEPIVADILVWLLSLESNQSIQEILAQPIGAFLMDENWESLYCQLQNDADRAAKAIWVTLSKFHESDFERLNNQVLSIFEAFSRTPYWDHFKKGTVDYWNHLVFKNESKIISKCFEYCMPHTRGRIDVEKF</sequence>
<feature type="transmembrane region" description="Helical" evidence="2">
    <location>
        <begin position="229"/>
        <end position="252"/>
    </location>
</feature>
<dbReference type="Pfam" id="PF20153">
    <property type="entry name" value="DUF6535"/>
    <property type="match status" value="1"/>
</dbReference>
<protein>
    <recommendedName>
        <fullName evidence="3">DUF6535 domain-containing protein</fullName>
    </recommendedName>
</protein>
<dbReference type="EMBL" id="JANVFT010000117">
    <property type="protein sequence ID" value="KAJ4466183.1"/>
    <property type="molecule type" value="Genomic_DNA"/>
</dbReference>